<reference evidence="1 2" key="1">
    <citation type="submission" date="2005-09" db="EMBL/GenBank/DDBJ databases">
        <authorList>
            <person name="Mural R.J."/>
            <person name="Li P.W."/>
            <person name="Adams M.D."/>
            <person name="Amanatides P.G."/>
            <person name="Baden-Tillson H."/>
            <person name="Barnstead M."/>
            <person name="Chin S.H."/>
            <person name="Dew I."/>
            <person name="Evans C.A."/>
            <person name="Ferriera S."/>
            <person name="Flanigan M."/>
            <person name="Fosler C."/>
            <person name="Glodek A."/>
            <person name="Gu Z."/>
            <person name="Holt R.A."/>
            <person name="Jennings D."/>
            <person name="Kraft C.L."/>
            <person name="Lu F."/>
            <person name="Nguyen T."/>
            <person name="Nusskern D.R."/>
            <person name="Pfannkoch C.M."/>
            <person name="Sitter C."/>
            <person name="Sutton G.G."/>
            <person name="Venter J.C."/>
            <person name="Wang Z."/>
            <person name="Woodage T."/>
            <person name="Zheng X.H."/>
            <person name="Zhong F."/>
        </authorList>
    </citation>
    <scope>NUCLEOTIDE SEQUENCE [LARGE SCALE GENOMIC DNA]</scope>
    <source>
        <strain>BN</strain>
        <strain evidence="2">Sprague-Dawley</strain>
    </source>
</reference>
<organism evidence="1 2">
    <name type="scientific">Rattus norvegicus</name>
    <name type="common">Rat</name>
    <dbReference type="NCBI Taxonomy" id="10116"/>
    <lineage>
        <taxon>Eukaryota</taxon>
        <taxon>Metazoa</taxon>
        <taxon>Chordata</taxon>
        <taxon>Craniata</taxon>
        <taxon>Vertebrata</taxon>
        <taxon>Euteleostomi</taxon>
        <taxon>Mammalia</taxon>
        <taxon>Eutheria</taxon>
        <taxon>Euarchontoglires</taxon>
        <taxon>Glires</taxon>
        <taxon>Rodentia</taxon>
        <taxon>Myomorpha</taxon>
        <taxon>Muroidea</taxon>
        <taxon>Muridae</taxon>
        <taxon>Murinae</taxon>
        <taxon>Rattus</taxon>
    </lineage>
</organism>
<protein>
    <submittedName>
        <fullName evidence="1">GLE1 RNA export mediator-like (Yeast), isoform CRA_a</fullName>
    </submittedName>
</protein>
<dbReference type="AlphaFoldDB" id="A6JTU0"/>
<accession>A6JTU0</accession>
<evidence type="ECO:0000313" key="2">
    <source>
        <dbReference type="Proteomes" id="UP000234681"/>
    </source>
</evidence>
<proteinExistence type="predicted"/>
<sequence>MAGNRVGYTDFRIKKWMGQTFFSQQVEAVQASERHSSGHYYSLLEDWPVHNWKPK</sequence>
<gene>
    <name evidence="1" type="primary">Gle1l</name>
    <name evidence="1" type="ORF">rCG_45700</name>
</gene>
<name>A6JTU0_RAT</name>
<dbReference type="Proteomes" id="UP000234681">
    <property type="component" value="Chromosome 3"/>
</dbReference>
<dbReference type="EMBL" id="CH474001">
    <property type="protein sequence ID" value="EDL93357.1"/>
    <property type="molecule type" value="Genomic_DNA"/>
</dbReference>
<evidence type="ECO:0000313" key="1">
    <source>
        <dbReference type="EMBL" id="EDL93357.1"/>
    </source>
</evidence>